<accession>A0AA51RR34</accession>
<gene>
    <name evidence="8" type="ORF">Q9312_12290</name>
</gene>
<dbReference type="InterPro" id="IPR017945">
    <property type="entry name" value="DHBP_synth_RibB-like_a/b_dom"/>
</dbReference>
<evidence type="ECO:0000313" key="9">
    <source>
        <dbReference type="Proteomes" id="UP001239782"/>
    </source>
</evidence>
<evidence type="ECO:0000256" key="5">
    <source>
        <dbReference type="ARBA" id="ARBA00022679"/>
    </source>
</evidence>
<dbReference type="GO" id="GO:0006450">
    <property type="term" value="P:regulation of translational fidelity"/>
    <property type="evidence" value="ECO:0007669"/>
    <property type="project" value="TreeGrafter"/>
</dbReference>
<proteinExistence type="inferred from homology"/>
<evidence type="ECO:0000256" key="6">
    <source>
        <dbReference type="ARBA" id="ARBA00048366"/>
    </source>
</evidence>
<dbReference type="EC" id="2.7.7.87" evidence="3"/>
<sequence length="192" mass="21461">MTNYHFSKWQLYQAESVLSNEGVVACPTETVWGLGCLANSERAVRRILQIKARALSKGLILLASQPEHLQNWVAPLSAREIERLFQTNEQPTTWIFKATAAAPSWITGGRDTIAIRVTTHPLMRALCDRLGLLVSTSANRSGKQVAKRRIQCLRWFKSELDGVLPGRCGDEMVEGGMSPSTIIDWQTGQRLR</sequence>
<dbReference type="AlphaFoldDB" id="A0AA51RR34"/>
<evidence type="ECO:0000259" key="7">
    <source>
        <dbReference type="PROSITE" id="PS51163"/>
    </source>
</evidence>
<keyword evidence="8" id="KW-0548">Nucleotidyltransferase</keyword>
<comment type="catalytic activity">
    <reaction evidence="6">
        <text>L-threonine + hydrogencarbonate + ATP = L-threonylcarbamoyladenylate + diphosphate + H2O</text>
        <dbReference type="Rhea" id="RHEA:36407"/>
        <dbReference type="ChEBI" id="CHEBI:15377"/>
        <dbReference type="ChEBI" id="CHEBI:17544"/>
        <dbReference type="ChEBI" id="CHEBI:30616"/>
        <dbReference type="ChEBI" id="CHEBI:33019"/>
        <dbReference type="ChEBI" id="CHEBI:57926"/>
        <dbReference type="ChEBI" id="CHEBI:73682"/>
        <dbReference type="EC" id="2.7.7.87"/>
    </reaction>
</comment>
<dbReference type="PANTHER" id="PTHR17490:SF18">
    <property type="entry name" value="THREONYLCARBAMOYL-AMP SYNTHASE"/>
    <property type="match status" value="1"/>
</dbReference>
<keyword evidence="5 8" id="KW-0808">Transferase</keyword>
<dbReference type="InterPro" id="IPR006070">
    <property type="entry name" value="Sua5-like_dom"/>
</dbReference>
<reference evidence="8 9" key="1">
    <citation type="submission" date="2023-08" db="EMBL/GenBank/DDBJ databases">
        <title>Pleionea litopenaei sp. nov., isolated from stomach of juvenile Litopenaeus vannamei.</title>
        <authorList>
            <person name="Rho A.M."/>
            <person name="Hwang C.Y."/>
        </authorList>
    </citation>
    <scope>NUCLEOTIDE SEQUENCE [LARGE SCALE GENOMIC DNA]</scope>
    <source>
        <strain evidence="8 9">HL-JVS1</strain>
    </source>
</reference>
<keyword evidence="9" id="KW-1185">Reference proteome</keyword>
<comment type="similarity">
    <text evidence="2">Belongs to the SUA5 family.</text>
</comment>
<evidence type="ECO:0000313" key="8">
    <source>
        <dbReference type="EMBL" id="WMS85997.1"/>
    </source>
</evidence>
<dbReference type="SUPFAM" id="SSF55821">
    <property type="entry name" value="YrdC/RibB"/>
    <property type="match status" value="1"/>
</dbReference>
<evidence type="ECO:0000256" key="3">
    <source>
        <dbReference type="ARBA" id="ARBA00012584"/>
    </source>
</evidence>
<evidence type="ECO:0000256" key="1">
    <source>
        <dbReference type="ARBA" id="ARBA00004496"/>
    </source>
</evidence>
<dbReference type="Proteomes" id="UP001239782">
    <property type="component" value="Chromosome"/>
</dbReference>
<dbReference type="PANTHER" id="PTHR17490">
    <property type="entry name" value="SUA5"/>
    <property type="match status" value="1"/>
</dbReference>
<dbReference type="GO" id="GO:0061710">
    <property type="term" value="F:L-threonylcarbamoyladenylate synthase"/>
    <property type="evidence" value="ECO:0007669"/>
    <property type="project" value="UniProtKB-EC"/>
</dbReference>
<organism evidence="8 9">
    <name type="scientific">Pleionea litopenaei</name>
    <dbReference type="NCBI Taxonomy" id="3070815"/>
    <lineage>
        <taxon>Bacteria</taxon>
        <taxon>Pseudomonadati</taxon>
        <taxon>Pseudomonadota</taxon>
        <taxon>Gammaproteobacteria</taxon>
        <taxon>Oceanospirillales</taxon>
        <taxon>Pleioneaceae</taxon>
        <taxon>Pleionea</taxon>
    </lineage>
</organism>
<dbReference type="InterPro" id="IPR050156">
    <property type="entry name" value="TC-AMP_synthase_SUA5"/>
</dbReference>
<dbReference type="GO" id="GO:0005737">
    <property type="term" value="C:cytoplasm"/>
    <property type="evidence" value="ECO:0007669"/>
    <property type="project" value="UniProtKB-SubCell"/>
</dbReference>
<keyword evidence="4" id="KW-0963">Cytoplasm</keyword>
<name>A0AA51RR34_9GAMM</name>
<dbReference type="GO" id="GO:0003725">
    <property type="term" value="F:double-stranded RNA binding"/>
    <property type="evidence" value="ECO:0007669"/>
    <property type="project" value="InterPro"/>
</dbReference>
<dbReference type="GO" id="GO:0000049">
    <property type="term" value="F:tRNA binding"/>
    <property type="evidence" value="ECO:0007669"/>
    <property type="project" value="TreeGrafter"/>
</dbReference>
<dbReference type="Pfam" id="PF01300">
    <property type="entry name" value="Sua5_yciO_yrdC"/>
    <property type="match status" value="1"/>
</dbReference>
<dbReference type="KEGG" id="plei:Q9312_12290"/>
<feature type="domain" description="YrdC-like" evidence="7">
    <location>
        <begin position="8"/>
        <end position="192"/>
    </location>
</feature>
<dbReference type="Gene3D" id="3.90.870.10">
    <property type="entry name" value="DHBP synthase"/>
    <property type="match status" value="1"/>
</dbReference>
<evidence type="ECO:0000256" key="4">
    <source>
        <dbReference type="ARBA" id="ARBA00022490"/>
    </source>
</evidence>
<dbReference type="EMBL" id="CP133548">
    <property type="protein sequence ID" value="WMS85997.1"/>
    <property type="molecule type" value="Genomic_DNA"/>
</dbReference>
<dbReference type="RefSeq" id="WP_309201149.1">
    <property type="nucleotide sequence ID" value="NZ_CP133548.1"/>
</dbReference>
<comment type="subcellular location">
    <subcellularLocation>
        <location evidence="1">Cytoplasm</location>
    </subcellularLocation>
</comment>
<protein>
    <recommendedName>
        <fullName evidence="3">L-threonylcarbamoyladenylate synthase</fullName>
        <ecNumber evidence="3">2.7.7.87</ecNumber>
    </recommendedName>
</protein>
<evidence type="ECO:0000256" key="2">
    <source>
        <dbReference type="ARBA" id="ARBA00007663"/>
    </source>
</evidence>
<dbReference type="PROSITE" id="PS51163">
    <property type="entry name" value="YRDC"/>
    <property type="match status" value="1"/>
</dbReference>